<proteinExistence type="predicted"/>
<dbReference type="OMA" id="PAQHNYE"/>
<name>A0A139A2N1_GONPJ</name>
<dbReference type="PANTHER" id="PTHR24216">
    <property type="entry name" value="PAXILLIN-RELATED"/>
    <property type="match status" value="1"/>
</dbReference>
<dbReference type="STRING" id="1344416.A0A139A2N1"/>
<feature type="compositionally biased region" description="Low complexity" evidence="1">
    <location>
        <begin position="338"/>
        <end position="353"/>
    </location>
</feature>
<dbReference type="EMBL" id="KQ965810">
    <property type="protein sequence ID" value="KXS11022.1"/>
    <property type="molecule type" value="Genomic_DNA"/>
</dbReference>
<evidence type="ECO:0000313" key="3">
    <source>
        <dbReference type="EMBL" id="KXS11022.1"/>
    </source>
</evidence>
<feature type="domain" description="Sec16 central conserved" evidence="2">
    <location>
        <begin position="1663"/>
        <end position="1756"/>
    </location>
</feature>
<feature type="compositionally biased region" description="Low complexity" evidence="1">
    <location>
        <begin position="232"/>
        <end position="259"/>
    </location>
</feature>
<feature type="region of interest" description="Disordered" evidence="1">
    <location>
        <begin position="1564"/>
        <end position="1613"/>
    </location>
</feature>
<keyword evidence="4" id="KW-1185">Reference proteome</keyword>
<dbReference type="InterPro" id="IPR024340">
    <property type="entry name" value="Sec16_CCD"/>
</dbReference>
<evidence type="ECO:0000259" key="2">
    <source>
        <dbReference type="Pfam" id="PF12932"/>
    </source>
</evidence>
<dbReference type="PANTHER" id="PTHR24216:SF65">
    <property type="entry name" value="PAXILLIN-LIKE PROTEIN 1"/>
    <property type="match status" value="1"/>
</dbReference>
<feature type="region of interest" description="Disordered" evidence="1">
    <location>
        <begin position="82"/>
        <end position="387"/>
    </location>
</feature>
<feature type="region of interest" description="Disordered" evidence="1">
    <location>
        <begin position="782"/>
        <end position="801"/>
    </location>
</feature>
<feature type="compositionally biased region" description="Polar residues" evidence="1">
    <location>
        <begin position="147"/>
        <end position="158"/>
    </location>
</feature>
<feature type="compositionally biased region" description="Low complexity" evidence="1">
    <location>
        <begin position="558"/>
        <end position="583"/>
    </location>
</feature>
<feature type="region of interest" description="Disordered" evidence="1">
    <location>
        <begin position="407"/>
        <end position="453"/>
    </location>
</feature>
<feature type="compositionally biased region" description="Polar residues" evidence="1">
    <location>
        <begin position="1231"/>
        <end position="1245"/>
    </location>
</feature>
<feature type="compositionally biased region" description="Polar residues" evidence="1">
    <location>
        <begin position="260"/>
        <end position="284"/>
    </location>
</feature>
<accession>A0A139A2N1</accession>
<dbReference type="OrthoDB" id="8918678at2759"/>
<feature type="compositionally biased region" description="Low complexity" evidence="1">
    <location>
        <begin position="1597"/>
        <end position="1608"/>
    </location>
</feature>
<feature type="compositionally biased region" description="Low complexity" evidence="1">
    <location>
        <begin position="16"/>
        <end position="34"/>
    </location>
</feature>
<organism evidence="3 4">
    <name type="scientific">Gonapodya prolifera (strain JEL478)</name>
    <name type="common">Monoblepharis prolifera</name>
    <dbReference type="NCBI Taxonomy" id="1344416"/>
    <lineage>
        <taxon>Eukaryota</taxon>
        <taxon>Fungi</taxon>
        <taxon>Fungi incertae sedis</taxon>
        <taxon>Chytridiomycota</taxon>
        <taxon>Chytridiomycota incertae sedis</taxon>
        <taxon>Monoblepharidomycetes</taxon>
        <taxon>Monoblepharidales</taxon>
        <taxon>Gonapodyaceae</taxon>
        <taxon>Gonapodya</taxon>
    </lineage>
</organism>
<feature type="compositionally biased region" description="Low complexity" evidence="1">
    <location>
        <begin position="98"/>
        <end position="112"/>
    </location>
</feature>
<reference evidence="3 4" key="1">
    <citation type="journal article" date="2015" name="Genome Biol. Evol.">
        <title>Phylogenomic analyses indicate that early fungi evolved digesting cell walls of algal ancestors of land plants.</title>
        <authorList>
            <person name="Chang Y."/>
            <person name="Wang S."/>
            <person name="Sekimoto S."/>
            <person name="Aerts A.L."/>
            <person name="Choi C."/>
            <person name="Clum A."/>
            <person name="LaButti K.M."/>
            <person name="Lindquist E.A."/>
            <person name="Yee Ngan C."/>
            <person name="Ohm R.A."/>
            <person name="Salamov A.A."/>
            <person name="Grigoriev I.V."/>
            <person name="Spatafora J.W."/>
            <person name="Berbee M.L."/>
        </authorList>
    </citation>
    <scope>NUCLEOTIDE SEQUENCE [LARGE SCALE GENOMIC DNA]</scope>
    <source>
        <strain evidence="3 4">JEL478</strain>
    </source>
</reference>
<dbReference type="Pfam" id="PF12932">
    <property type="entry name" value="Sec16"/>
    <property type="match status" value="1"/>
</dbReference>
<feature type="region of interest" description="Disordered" evidence="1">
    <location>
        <begin position="521"/>
        <end position="583"/>
    </location>
</feature>
<feature type="region of interest" description="Disordered" evidence="1">
    <location>
        <begin position="1625"/>
        <end position="1646"/>
    </location>
</feature>
<gene>
    <name evidence="3" type="ORF">M427DRAFT_456000</name>
</gene>
<feature type="compositionally biased region" description="Low complexity" evidence="1">
    <location>
        <begin position="186"/>
        <end position="223"/>
    </location>
</feature>
<dbReference type="Proteomes" id="UP000070544">
    <property type="component" value="Unassembled WGS sequence"/>
</dbReference>
<feature type="compositionally biased region" description="Gly residues" evidence="1">
    <location>
        <begin position="1"/>
        <end position="15"/>
    </location>
</feature>
<evidence type="ECO:0000256" key="1">
    <source>
        <dbReference type="SAM" id="MobiDB-lite"/>
    </source>
</evidence>
<feature type="region of interest" description="Disordered" evidence="1">
    <location>
        <begin position="901"/>
        <end position="925"/>
    </location>
</feature>
<protein>
    <recommendedName>
        <fullName evidence="2">Sec16 central conserved domain-containing protein</fullName>
    </recommendedName>
</protein>
<feature type="compositionally biased region" description="Polar residues" evidence="1">
    <location>
        <begin position="322"/>
        <end position="337"/>
    </location>
</feature>
<feature type="compositionally biased region" description="Low complexity" evidence="1">
    <location>
        <begin position="365"/>
        <end position="387"/>
    </location>
</feature>
<feature type="region of interest" description="Disordered" evidence="1">
    <location>
        <begin position="1207"/>
        <end position="1293"/>
    </location>
</feature>
<sequence>MQRGGGGGGAAGDGGDVAALFGGSGGVTRRSVSTGGSGGAVRRGVGAGVVASGVGLGLGAAVAGTGGRQADAASLFGSGGGGTDPFASVGLNASSAGPTQQQHTPSHSQSLSRSHPAHSLTRTTHTAPSPTPGPQRDAASLFASPAQHRSQSASRSLLPTSPPTSPTPQSQPQQGDTLDFFDSFLSPTAPRSSSATPSRSPASAAGSRRQTTTATAADFFEAFGLGGAGGDATATSPSTSPTPSRVSASATSTSPLSPARGTSRTKTASGVPLSTSTPASTPVPASTAGAVGSGTPSAQPKVKKTGDEPARVPAQAALGAKTATTQPSQQSLETQPQTASTTTTTTTAAAAASRVPPSETPVTQPAPTSASSSRSPSAHSQKPTTATTTATSAAYFFDSFTPAATTTAMSAISSPPAKTTPLPTTTAATASASRSTSATPLARPSAAAAVQAQVQAKSPVPKATPLPTGSDFFDAFGASAGPTAASPAVPAATTQAPGRSASRPATTAAAVVDPFAELASTTAGAGAPDPFAKSAPTQRGAPGADVFDSFGSGDGLRTAKATPAATATGGKTSSITTTPAPAVAKTTSPAVPVAKVTSPAASASSGTAAAFFDTFGASTGPSAGVVAVADVVAPVKKASGAEFFDGFGAGANALTVSPAKTITTTTAAAKVTSPAASSVAGADFFDTFGASPAPVVPAVDVVAPVKTSATVPAAKTISPVSAKPTTTTPTAAAKTVSPASGANFFDTFGSPAPTKATSASAHARGGSGVGFFDSFAAGDVGGKEDGRKQEVGAGRSSKAGVEASVGAHVGAGAPKASPVHEQTKGAAAGLFGTAAGAGQSAAGGFFDDVAVTTAQKSGQQAVSAAAKTTSPLSASSGADFFDSFGAGAGGAQQPQASFFDEVAGSPVGGAQKEPAKKVEESVQPAQQYDPVPAAQTAADPAATTTPTDQPYVPLSDPATWVYDATTTMYRDPASGYYYYWDAASATYHSYVWVDAENEQGGEWVYVGVYGAEYAEGGAAGAVDAQGEQGQMPVDGLEAQQGPAAGGDDILAFFDDLANQAAKGGDASTTAAPPAAANGILGVSASAPSGSLLVPPVPGENRAGTPGADALAFLDSILQSVGDGAPGAAAAQVESHGGVEVDGGWVKLDGEVGAVAWTGEQPGATQVPEPELQAPPAVVEEVEEVEVEGGAWGMTQGGAGVQDNTWSDVGWGGPSQVPQDQQVCAAAPQATPADQHSWGVTTQSTPADHHSWGAAAQATPAEEEVHDVDISDPAGSFIQAAPAPPPTAPIGAPSQEALDDELDDLVAGAAKDAAKGAAGAYGLATYADASAGGVQVLAEVVPVDAAAELGSQGYYGQQGAANGYGYGYGYGESGEAVPVHTVDASGAYQEGTFAVPDTGAQVAPETGYGYPYGTQNEGYAVQDTVAEPQAQVSPHTPSSSGQGQWNVPAPANQVVDTMGIVGQRSAAGTPVGYSPYYPGPSPISAVQGYDSRRDSMASASTTAAVADGRVCPSCARKNSGDANFCANCGSRLGEIVAASSPAPPPPSAPSPFPFPSLLDANMRPHSVQETGSRGYLGATGSALSHSFSHPHGAKRTESPSAQPPISASANRTPSAPLYGSMYGQPPGPGLNAYGAGGKKGPSPLKPTMEQPGFNDPLQRHRPRPVISQGFGGKLVVSIPIRQSRYNAAIGSMTEKVYPGSVTIRNVADVVKKSGKNVPEVGEEHKWGGPVLRIKPKNRKKETIKILEERFKSIEEQIRRV</sequence>
<feature type="region of interest" description="Disordered" evidence="1">
    <location>
        <begin position="483"/>
        <end position="507"/>
    </location>
</feature>
<evidence type="ECO:0000313" key="4">
    <source>
        <dbReference type="Proteomes" id="UP000070544"/>
    </source>
</evidence>
<feature type="region of interest" description="Disordered" evidence="1">
    <location>
        <begin position="1"/>
        <end position="43"/>
    </location>
</feature>